<sequence>MNLKNKVLLTFVAMGASLALGSPAAFAKDINVVTSTDFYGEVAQAVLGKHGKVTSIISSPNVDPHDYEPTTKTAKTVSKADIVLYNGLGYDTWIEKLGGKKQIDIASDVMHAKDGDNEHLWYNSKTMAKTATYLANQYGKIDPKNKAEFKKNAANYEKKLTKLSTTLAQIKKNSDNKKVAVSEPVFEYALDDMGYSIANDHFAKAIEDGGDPSFSDIKKLQDDIKKKKIVFFVNNTQADSKVIKNLVDLCKKNNVPVVNVTETLPAKQNYISWMQSEYNQVLKIQEN</sequence>
<dbReference type="InterPro" id="IPR050492">
    <property type="entry name" value="Bact_metal-bind_prot9"/>
</dbReference>
<feature type="chain" id="PRO_5006412820" evidence="7">
    <location>
        <begin position="28"/>
        <end position="287"/>
    </location>
</feature>
<dbReference type="GO" id="GO:0030001">
    <property type="term" value="P:metal ion transport"/>
    <property type="evidence" value="ECO:0007669"/>
    <property type="project" value="InterPro"/>
</dbReference>
<dbReference type="PATRIC" id="fig|1423755.3.peg.1520"/>
<keyword evidence="6" id="KW-0175">Coiled coil</keyword>
<evidence type="ECO:0000256" key="1">
    <source>
        <dbReference type="ARBA" id="ARBA00004196"/>
    </source>
</evidence>
<evidence type="ECO:0000256" key="3">
    <source>
        <dbReference type="ARBA" id="ARBA00022723"/>
    </source>
</evidence>
<comment type="caution">
    <text evidence="8">The sequence shown here is derived from an EMBL/GenBank/DDBJ whole genome shotgun (WGS) entry which is preliminary data.</text>
</comment>
<dbReference type="STRING" id="1423755.FC40_GL001431"/>
<protein>
    <submittedName>
        <fullName evidence="8">Zinc abc transporter, periplasmic-binding protein znua</fullName>
    </submittedName>
</protein>
<organism evidence="8 9">
    <name type="scientific">Ligilactobacillus hayakitensis DSM 18933 = JCM 14209</name>
    <dbReference type="NCBI Taxonomy" id="1423755"/>
    <lineage>
        <taxon>Bacteria</taxon>
        <taxon>Bacillati</taxon>
        <taxon>Bacillota</taxon>
        <taxon>Bacilli</taxon>
        <taxon>Lactobacillales</taxon>
        <taxon>Lactobacillaceae</taxon>
        <taxon>Ligilactobacillus</taxon>
    </lineage>
</organism>
<gene>
    <name evidence="8" type="ORF">FC40_GL001431</name>
</gene>
<evidence type="ECO:0000256" key="4">
    <source>
        <dbReference type="ARBA" id="ARBA00022729"/>
    </source>
</evidence>
<dbReference type="Pfam" id="PF01297">
    <property type="entry name" value="ZnuA"/>
    <property type="match status" value="1"/>
</dbReference>
<dbReference type="Gene3D" id="3.40.50.1980">
    <property type="entry name" value="Nitrogenase molybdenum iron protein domain"/>
    <property type="match status" value="2"/>
</dbReference>
<name>A0A0R1WPA7_9LACO</name>
<dbReference type="GO" id="GO:0007155">
    <property type="term" value="P:cell adhesion"/>
    <property type="evidence" value="ECO:0007669"/>
    <property type="project" value="InterPro"/>
</dbReference>
<dbReference type="AlphaFoldDB" id="A0A0R1WPA7"/>
<keyword evidence="2 5" id="KW-0813">Transport</keyword>
<feature type="coiled-coil region" evidence="6">
    <location>
        <begin position="146"/>
        <end position="173"/>
    </location>
</feature>
<keyword evidence="3" id="KW-0479">Metal-binding</keyword>
<comment type="similarity">
    <text evidence="5">Belongs to the bacterial solute-binding protein 9 family.</text>
</comment>
<proteinExistence type="inferred from homology"/>
<evidence type="ECO:0000256" key="6">
    <source>
        <dbReference type="SAM" id="Coils"/>
    </source>
</evidence>
<evidence type="ECO:0000313" key="8">
    <source>
        <dbReference type="EMBL" id="KRM19583.1"/>
    </source>
</evidence>
<dbReference type="PANTHER" id="PTHR42953">
    <property type="entry name" value="HIGH-AFFINITY ZINC UPTAKE SYSTEM PROTEIN ZNUA-RELATED"/>
    <property type="match status" value="1"/>
</dbReference>
<dbReference type="PANTHER" id="PTHR42953:SF1">
    <property type="entry name" value="METAL-BINDING PROTEIN HI_0362-RELATED"/>
    <property type="match status" value="1"/>
</dbReference>
<dbReference type="GO" id="GO:0046872">
    <property type="term" value="F:metal ion binding"/>
    <property type="evidence" value="ECO:0007669"/>
    <property type="project" value="UniProtKB-KW"/>
</dbReference>
<evidence type="ECO:0000313" key="9">
    <source>
        <dbReference type="Proteomes" id="UP000051054"/>
    </source>
</evidence>
<accession>A0A0R1WPA7</accession>
<dbReference type="OrthoDB" id="9810636at2"/>
<comment type="subcellular location">
    <subcellularLocation>
        <location evidence="1">Cell envelope</location>
    </subcellularLocation>
</comment>
<dbReference type="PRINTS" id="PR00690">
    <property type="entry name" value="ADHESNFAMILY"/>
</dbReference>
<reference evidence="8 9" key="1">
    <citation type="journal article" date="2015" name="Genome Announc.">
        <title>Expanding the biotechnology potential of lactobacilli through comparative genomics of 213 strains and associated genera.</title>
        <authorList>
            <person name="Sun Z."/>
            <person name="Harris H.M."/>
            <person name="McCann A."/>
            <person name="Guo C."/>
            <person name="Argimon S."/>
            <person name="Zhang W."/>
            <person name="Yang X."/>
            <person name="Jeffery I.B."/>
            <person name="Cooney J.C."/>
            <person name="Kagawa T.F."/>
            <person name="Liu W."/>
            <person name="Song Y."/>
            <person name="Salvetti E."/>
            <person name="Wrobel A."/>
            <person name="Rasinkangas P."/>
            <person name="Parkhill J."/>
            <person name="Rea M.C."/>
            <person name="O'Sullivan O."/>
            <person name="Ritari J."/>
            <person name="Douillard F.P."/>
            <person name="Paul Ross R."/>
            <person name="Yang R."/>
            <person name="Briner A.E."/>
            <person name="Felis G.E."/>
            <person name="de Vos W.M."/>
            <person name="Barrangou R."/>
            <person name="Klaenhammer T.R."/>
            <person name="Caufield P.W."/>
            <person name="Cui Y."/>
            <person name="Zhang H."/>
            <person name="O'Toole P.W."/>
        </authorList>
    </citation>
    <scope>NUCLEOTIDE SEQUENCE [LARGE SCALE GENOMIC DNA]</scope>
    <source>
        <strain evidence="8 9">DSM 18933</strain>
    </source>
</reference>
<keyword evidence="4 7" id="KW-0732">Signal</keyword>
<evidence type="ECO:0000256" key="2">
    <source>
        <dbReference type="ARBA" id="ARBA00022448"/>
    </source>
</evidence>
<dbReference type="GO" id="GO:0030313">
    <property type="term" value="C:cell envelope"/>
    <property type="evidence" value="ECO:0007669"/>
    <property type="project" value="UniProtKB-SubCell"/>
</dbReference>
<dbReference type="Proteomes" id="UP000051054">
    <property type="component" value="Unassembled WGS sequence"/>
</dbReference>
<dbReference type="InterPro" id="IPR006127">
    <property type="entry name" value="ZnuA-like"/>
</dbReference>
<dbReference type="SUPFAM" id="SSF53807">
    <property type="entry name" value="Helical backbone' metal receptor"/>
    <property type="match status" value="1"/>
</dbReference>
<keyword evidence="9" id="KW-1185">Reference proteome</keyword>
<evidence type="ECO:0000256" key="5">
    <source>
        <dbReference type="RuleBase" id="RU003512"/>
    </source>
</evidence>
<evidence type="ECO:0000256" key="7">
    <source>
        <dbReference type="SAM" id="SignalP"/>
    </source>
</evidence>
<dbReference type="eggNOG" id="COG0803">
    <property type="taxonomic scope" value="Bacteria"/>
</dbReference>
<feature type="signal peptide" evidence="7">
    <location>
        <begin position="1"/>
        <end position="27"/>
    </location>
</feature>
<dbReference type="EMBL" id="AZGD01000037">
    <property type="protein sequence ID" value="KRM19583.1"/>
    <property type="molecule type" value="Genomic_DNA"/>
</dbReference>
<dbReference type="InterPro" id="IPR006128">
    <property type="entry name" value="Lipoprotein_PsaA-like"/>
</dbReference>